<sequence length="163" mass="18097">METMEVSKELEELVLNMDLIDNAVDKDVLNICMVSLNSIPYQISENRFQILVNEDMDEEVLFVKSGEAAVKEILCKDGAIAREDVMDSIGFVNNSVCDGNRSRGEKNNSGTGDVIKSKLVKEIRSLGPIFVNSRGRTSDGSSRKKVGVLILKKFSGFFSHFEL</sequence>
<evidence type="ECO:0000313" key="1">
    <source>
        <dbReference type="EMBL" id="PKU87604.1"/>
    </source>
</evidence>
<dbReference type="EMBL" id="KZ501865">
    <property type="protein sequence ID" value="PKU87604.1"/>
    <property type="molecule type" value="Genomic_DNA"/>
</dbReference>
<name>A0A2I0XI91_9ASPA</name>
<gene>
    <name evidence="1" type="ORF">MA16_Dca016923</name>
</gene>
<dbReference type="AlphaFoldDB" id="A0A2I0XI91"/>
<reference evidence="1 2" key="2">
    <citation type="journal article" date="2017" name="Nature">
        <title>The Apostasia genome and the evolution of orchids.</title>
        <authorList>
            <person name="Zhang G.Q."/>
            <person name="Liu K.W."/>
            <person name="Li Z."/>
            <person name="Lohaus R."/>
            <person name="Hsiao Y.Y."/>
            <person name="Niu S.C."/>
            <person name="Wang J.Y."/>
            <person name="Lin Y.C."/>
            <person name="Xu Q."/>
            <person name="Chen L.J."/>
            <person name="Yoshida K."/>
            <person name="Fujiwara S."/>
            <person name="Wang Z.W."/>
            <person name="Zhang Y.Q."/>
            <person name="Mitsuda N."/>
            <person name="Wang M."/>
            <person name="Liu G.H."/>
            <person name="Pecoraro L."/>
            <person name="Huang H.X."/>
            <person name="Xiao X.J."/>
            <person name="Lin M."/>
            <person name="Wu X.Y."/>
            <person name="Wu W.L."/>
            <person name="Chen Y.Y."/>
            <person name="Chang S.B."/>
            <person name="Sakamoto S."/>
            <person name="Ohme-Takagi M."/>
            <person name="Yagi M."/>
            <person name="Zeng S.J."/>
            <person name="Shen C.Y."/>
            <person name="Yeh C.M."/>
            <person name="Luo Y.B."/>
            <person name="Tsai W.C."/>
            <person name="Van de Peer Y."/>
            <person name="Liu Z.J."/>
        </authorList>
    </citation>
    <scope>NUCLEOTIDE SEQUENCE [LARGE SCALE GENOMIC DNA]</scope>
    <source>
        <tissue evidence="1">The whole plant</tissue>
    </source>
</reference>
<protein>
    <submittedName>
        <fullName evidence="1">Uncharacterized protein</fullName>
    </submittedName>
</protein>
<proteinExistence type="predicted"/>
<keyword evidence="2" id="KW-1185">Reference proteome</keyword>
<reference evidence="1 2" key="1">
    <citation type="journal article" date="2016" name="Sci. Rep.">
        <title>The Dendrobium catenatum Lindl. genome sequence provides insights into polysaccharide synthase, floral development and adaptive evolution.</title>
        <authorList>
            <person name="Zhang G.Q."/>
            <person name="Xu Q."/>
            <person name="Bian C."/>
            <person name="Tsai W.C."/>
            <person name="Yeh C.M."/>
            <person name="Liu K.W."/>
            <person name="Yoshida K."/>
            <person name="Zhang L.S."/>
            <person name="Chang S.B."/>
            <person name="Chen F."/>
            <person name="Shi Y."/>
            <person name="Su Y.Y."/>
            <person name="Zhang Y.Q."/>
            <person name="Chen L.J."/>
            <person name="Yin Y."/>
            <person name="Lin M."/>
            <person name="Huang H."/>
            <person name="Deng H."/>
            <person name="Wang Z.W."/>
            <person name="Zhu S.L."/>
            <person name="Zhao X."/>
            <person name="Deng C."/>
            <person name="Niu S.C."/>
            <person name="Huang J."/>
            <person name="Wang M."/>
            <person name="Liu G.H."/>
            <person name="Yang H.J."/>
            <person name="Xiao X.J."/>
            <person name="Hsiao Y.Y."/>
            <person name="Wu W.L."/>
            <person name="Chen Y.Y."/>
            <person name="Mitsuda N."/>
            <person name="Ohme-Takagi M."/>
            <person name="Luo Y.B."/>
            <person name="Van de Peer Y."/>
            <person name="Liu Z.J."/>
        </authorList>
    </citation>
    <scope>NUCLEOTIDE SEQUENCE [LARGE SCALE GENOMIC DNA]</scope>
    <source>
        <tissue evidence="1">The whole plant</tissue>
    </source>
</reference>
<dbReference type="Proteomes" id="UP000233837">
    <property type="component" value="Unassembled WGS sequence"/>
</dbReference>
<evidence type="ECO:0000313" key="2">
    <source>
        <dbReference type="Proteomes" id="UP000233837"/>
    </source>
</evidence>
<organism evidence="1 2">
    <name type="scientific">Dendrobium catenatum</name>
    <dbReference type="NCBI Taxonomy" id="906689"/>
    <lineage>
        <taxon>Eukaryota</taxon>
        <taxon>Viridiplantae</taxon>
        <taxon>Streptophyta</taxon>
        <taxon>Embryophyta</taxon>
        <taxon>Tracheophyta</taxon>
        <taxon>Spermatophyta</taxon>
        <taxon>Magnoliopsida</taxon>
        <taxon>Liliopsida</taxon>
        <taxon>Asparagales</taxon>
        <taxon>Orchidaceae</taxon>
        <taxon>Epidendroideae</taxon>
        <taxon>Malaxideae</taxon>
        <taxon>Dendrobiinae</taxon>
        <taxon>Dendrobium</taxon>
    </lineage>
</organism>
<accession>A0A2I0XI91</accession>